<dbReference type="AlphaFoldDB" id="K0R6I9"/>
<name>K0R6I9_THAOC</name>
<gene>
    <name evidence="2" type="ORF">THAOC_37285</name>
</gene>
<comment type="caution">
    <text evidence="2">The sequence shown here is derived from an EMBL/GenBank/DDBJ whole genome shotgun (WGS) entry which is preliminary data.</text>
</comment>
<feature type="compositionally biased region" description="Basic residues" evidence="1">
    <location>
        <begin position="1"/>
        <end position="12"/>
    </location>
</feature>
<feature type="compositionally biased region" description="Basic and acidic residues" evidence="1">
    <location>
        <begin position="13"/>
        <end position="32"/>
    </location>
</feature>
<dbReference type="EMBL" id="AGNL01050046">
    <property type="protein sequence ID" value="EJK44196.1"/>
    <property type="molecule type" value="Genomic_DNA"/>
</dbReference>
<organism evidence="2 3">
    <name type="scientific">Thalassiosira oceanica</name>
    <name type="common">Marine diatom</name>
    <dbReference type="NCBI Taxonomy" id="159749"/>
    <lineage>
        <taxon>Eukaryota</taxon>
        <taxon>Sar</taxon>
        <taxon>Stramenopiles</taxon>
        <taxon>Ochrophyta</taxon>
        <taxon>Bacillariophyta</taxon>
        <taxon>Coscinodiscophyceae</taxon>
        <taxon>Thalassiosirophycidae</taxon>
        <taxon>Thalassiosirales</taxon>
        <taxon>Thalassiosiraceae</taxon>
        <taxon>Thalassiosira</taxon>
    </lineage>
</organism>
<feature type="region of interest" description="Disordered" evidence="1">
    <location>
        <begin position="1"/>
        <end position="32"/>
    </location>
</feature>
<keyword evidence="3" id="KW-1185">Reference proteome</keyword>
<reference evidence="2 3" key="1">
    <citation type="journal article" date="2012" name="Genome Biol.">
        <title>Genome and low-iron response of an oceanic diatom adapted to chronic iron limitation.</title>
        <authorList>
            <person name="Lommer M."/>
            <person name="Specht M."/>
            <person name="Roy A.S."/>
            <person name="Kraemer L."/>
            <person name="Andreson R."/>
            <person name="Gutowska M.A."/>
            <person name="Wolf J."/>
            <person name="Bergner S.V."/>
            <person name="Schilhabel M.B."/>
            <person name="Klostermeier U.C."/>
            <person name="Beiko R.G."/>
            <person name="Rosenstiel P."/>
            <person name="Hippler M."/>
            <person name="Laroche J."/>
        </authorList>
    </citation>
    <scope>NUCLEOTIDE SEQUENCE [LARGE SCALE GENOMIC DNA]</scope>
    <source>
        <strain evidence="2 3">CCMP1005</strain>
    </source>
</reference>
<accession>K0R6I9</accession>
<evidence type="ECO:0000313" key="2">
    <source>
        <dbReference type="EMBL" id="EJK44196.1"/>
    </source>
</evidence>
<evidence type="ECO:0000313" key="3">
    <source>
        <dbReference type="Proteomes" id="UP000266841"/>
    </source>
</evidence>
<sequence length="93" mass="10456">MHRTITAMKRREKTADDGQRGTRRGGTGDRYTHHGSFGLLLVALTGPPRRLDIVPTYLREACARNITAATSLIAMQMRREKDLKIDLPRLLLG</sequence>
<evidence type="ECO:0000256" key="1">
    <source>
        <dbReference type="SAM" id="MobiDB-lite"/>
    </source>
</evidence>
<proteinExistence type="predicted"/>
<dbReference type="Proteomes" id="UP000266841">
    <property type="component" value="Unassembled WGS sequence"/>
</dbReference>
<protein>
    <submittedName>
        <fullName evidence="2">Uncharacterized protein</fullName>
    </submittedName>
</protein>